<evidence type="ECO:0000256" key="7">
    <source>
        <dbReference type="ARBA" id="ARBA00031943"/>
    </source>
</evidence>
<protein>
    <recommendedName>
        <fullName evidence="3">Protein TOPAZ1</fullName>
    </recommendedName>
    <alternativeName>
        <fullName evidence="7">Testis- and ovary-specific PAZ domain-containing protein 1</fullName>
    </alternativeName>
</protein>
<gene>
    <name evidence="10" type="ORF">scyTo_0000533</name>
</gene>
<feature type="region of interest" description="Disordered" evidence="8">
    <location>
        <begin position="736"/>
        <end position="757"/>
    </location>
</feature>
<evidence type="ECO:0000256" key="1">
    <source>
        <dbReference type="ARBA" id="ARBA00002132"/>
    </source>
</evidence>
<dbReference type="Proteomes" id="UP000288216">
    <property type="component" value="Unassembled WGS sequence"/>
</dbReference>
<dbReference type="PANTHER" id="PTHR35671">
    <property type="entry name" value="PROTEIN TOPAZ1"/>
    <property type="match status" value="1"/>
</dbReference>
<dbReference type="PANTHER" id="PTHR35671:SF1">
    <property type="entry name" value="PROTEIN TOPAZ1"/>
    <property type="match status" value="1"/>
</dbReference>
<proteinExistence type="predicted"/>
<comment type="subcellular location">
    <subcellularLocation>
        <location evidence="2">Cytoplasm</location>
        <location evidence="2">Cytosol</location>
    </subcellularLocation>
</comment>
<name>A0A401NYS1_SCYTO</name>
<reference evidence="10 11" key="1">
    <citation type="journal article" date="2018" name="Nat. Ecol. Evol.">
        <title>Shark genomes provide insights into elasmobranch evolution and the origin of vertebrates.</title>
        <authorList>
            <person name="Hara Y"/>
            <person name="Yamaguchi K"/>
            <person name="Onimaru K"/>
            <person name="Kadota M"/>
            <person name="Koyanagi M"/>
            <person name="Keeley SD"/>
            <person name="Tatsumi K"/>
            <person name="Tanaka K"/>
            <person name="Motone F"/>
            <person name="Kageyama Y"/>
            <person name="Nozu R"/>
            <person name="Adachi N"/>
            <person name="Nishimura O"/>
            <person name="Nakagawa R"/>
            <person name="Tanegashima C"/>
            <person name="Kiyatake I"/>
            <person name="Matsumoto R"/>
            <person name="Murakumo K"/>
            <person name="Nishida K"/>
            <person name="Terakita A"/>
            <person name="Kuratani S"/>
            <person name="Sato K"/>
            <person name="Hyodo S Kuraku.S."/>
        </authorList>
    </citation>
    <scope>NUCLEOTIDE SEQUENCE [LARGE SCALE GENOMIC DNA]</scope>
</reference>
<dbReference type="GO" id="GO:0030154">
    <property type="term" value="P:cell differentiation"/>
    <property type="evidence" value="ECO:0007669"/>
    <property type="project" value="UniProtKB-KW"/>
</dbReference>
<dbReference type="OrthoDB" id="8859650at2759"/>
<dbReference type="GO" id="GO:0005829">
    <property type="term" value="C:cytosol"/>
    <property type="evidence" value="ECO:0007669"/>
    <property type="project" value="UniProtKB-SubCell"/>
</dbReference>
<sequence>MNMSASNRNEYKASISGNKYLTIIIAGEYGAGAFGNNYSICTSTNGYRMFISLVPITRYSLMECFEMMQSAKGDRKIAAFQASCRVECAVTDLMGCTRLLATSGFEQDLFTSTHLEATIEQRIKIAHKNLTERSPSDSGDVVMDHSIREPSVGSTKRLNCRSVQQVHFKSETEQRRTVRVQLCDYMMPNGLKQSSINDHYNQQCNDMCSTSGEGLRSKRCQARKREKDHGCRDCKVADVMKNNRRGTELIATIEPLQVSLIRNGCSKINPSEDLSKCIKQYQSKSAGMEFTTENSSKILLETGPSELSRVIQKGIQQLKSLDKDQLGTDAVAADIEKTRTSKVTEACSEIGFKPGCLGLSWHPKGLVWQSPCQDSTVWSTVSSTNVAEDCLEEEIPVLPDDRTLGLTAGFEPVDFKVNEAVRLSTSCKRKASGYVHSEASVPPFGCARTTPITLDTCARARPFKRTRQCPEFWFGSEWYCKPEKTGELRRHTSVLEPKSGALPRQGYVESVECVLYLLTRLSLEVPEIKAANKDNLRNQSLLKNNCSCASFASDKVAKVQPSIHLSKYSSIVEYGKQPKDAHDCKTSASINVLDSKMANGLPAEETKYQIKQSKLNFTNSAVHCTKTLMPTKLPAIHVPLCNDTGRKAAIGYQRHETIQDKFTPRKVCTKGRNDIQSTVIPVHQKAPSELRCSRVDGQCHVEPSEQTESEGLVEDHSLVDVEENAEYQSKSVEVTLRPDGSAEKTPISENQPVLPSPEEPFIAMQIIDREVKEMLDRNAEEEGSSQRVPDVIRAYEEDVLVLDVIQDDPELFGSPSNAEVVQTEPSVGLDEATCGKAEFKPVEGDAGSELNSKQKESSEMMSSTFLCVSNDDVFGKLPNCANLQNGFKTSVSEESYFDEGAPLVKERERTQSEYNLYPIASSTGIVSEMAEQPIDRGTEISSLQYHCSDRRSQLENQFSPKQPCSEFPFRKLALTNDLRFPQDHLPPSACAAPPIFPNSSEHWTRPLELTALLPGYCRFYFTTVKGCKKKKCRFGHEVKKGDEKFCMEIVQKFLDTGKLQLLIRAVKTFRSYYRNFPPGIYCSSQVLNRLLFSLLNLRMLQEVFELLNMAVIMKVLPEGDILLNVFDLVASTDLKAMIPNLIEITCKLAEVGLKFQLDQFNYVIHLLNQLPVSQQEIHFIMALKPRLLSHQAEPEELFDFNFAIAEIELAIRQEAAAAKQYKEKGEWNKMGAFFQSLHWNDDTKSELHRIAKCIAITLVKSEDHGATVPFCEFAKAVWQKPHTNGLAKKLLVRIGTSVMVAYYKSEQWRKARKVLDALQELSVNFTVLKGLVSEFAVSRCQIINVAGEIFLKVGCVSKALWLLRESGWIISSPEWPCDKLDVLNRHNFLFSLADAALKSSMYCETLEVLQHLPRFQSINGTMDLSPYVTIFNNLLLECIQNNCLGVSTDTVEFMRSASIPVNSLAVRNLITALGRSCLWSKARKQYKKALSSGCYPAVEENLYRKLLPVPSFLSEVEMLLATEMFLVTNASNIQSPSVSKQSLQIVLRRYDDDRSQPANDDYPAAVDRLLAAARKSEPKLQIKHTTVNIAKEEVFSLEYSSALKWLEQNMKWAGKVWLFD</sequence>
<evidence type="ECO:0000313" key="11">
    <source>
        <dbReference type="Proteomes" id="UP000288216"/>
    </source>
</evidence>
<keyword evidence="11" id="KW-1185">Reference proteome</keyword>
<dbReference type="GO" id="GO:0048137">
    <property type="term" value="P:spermatocyte division"/>
    <property type="evidence" value="ECO:0007669"/>
    <property type="project" value="TreeGrafter"/>
</dbReference>
<evidence type="ECO:0000256" key="2">
    <source>
        <dbReference type="ARBA" id="ARBA00004514"/>
    </source>
</evidence>
<accession>A0A401NYS1</accession>
<dbReference type="STRING" id="75743.A0A401NYS1"/>
<dbReference type="EMBL" id="BFAA01000096">
    <property type="protein sequence ID" value="GCB66016.1"/>
    <property type="molecule type" value="Genomic_DNA"/>
</dbReference>
<evidence type="ECO:0000256" key="5">
    <source>
        <dbReference type="ARBA" id="ARBA00022782"/>
    </source>
</evidence>
<comment type="caution">
    <text evidence="10">The sequence shown here is derived from an EMBL/GenBank/DDBJ whole genome shotgun (WGS) entry which is preliminary data.</text>
</comment>
<evidence type="ECO:0000256" key="8">
    <source>
        <dbReference type="SAM" id="MobiDB-lite"/>
    </source>
</evidence>
<dbReference type="Pfam" id="PF14669">
    <property type="entry name" value="Asp_Glu_race_2"/>
    <property type="match status" value="1"/>
</dbReference>
<organism evidence="10 11">
    <name type="scientific">Scyliorhinus torazame</name>
    <name type="common">Cloudy catshark</name>
    <name type="synonym">Catulus torazame</name>
    <dbReference type="NCBI Taxonomy" id="75743"/>
    <lineage>
        <taxon>Eukaryota</taxon>
        <taxon>Metazoa</taxon>
        <taxon>Chordata</taxon>
        <taxon>Craniata</taxon>
        <taxon>Vertebrata</taxon>
        <taxon>Chondrichthyes</taxon>
        <taxon>Elasmobranchii</taxon>
        <taxon>Galeomorphii</taxon>
        <taxon>Galeoidea</taxon>
        <taxon>Carcharhiniformes</taxon>
        <taxon>Scyliorhinidae</taxon>
        <taxon>Scyliorhinus</taxon>
    </lineage>
</organism>
<evidence type="ECO:0000256" key="4">
    <source>
        <dbReference type="ARBA" id="ARBA00022490"/>
    </source>
</evidence>
<evidence type="ECO:0000256" key="3">
    <source>
        <dbReference type="ARBA" id="ARBA00016464"/>
    </source>
</evidence>
<keyword evidence="4" id="KW-0963">Cytoplasm</keyword>
<evidence type="ECO:0000256" key="6">
    <source>
        <dbReference type="ARBA" id="ARBA00022871"/>
    </source>
</evidence>
<dbReference type="InterPro" id="IPR029435">
    <property type="entry name" value="TOPAZ1_dom"/>
</dbReference>
<keyword evidence="5" id="KW-0221">Differentiation</keyword>
<feature type="domain" description="Protein TOPAZ1" evidence="9">
    <location>
        <begin position="1219"/>
        <end position="1390"/>
    </location>
</feature>
<dbReference type="OMA" id="FCMEIVQ"/>
<dbReference type="InterPro" id="IPR038952">
    <property type="entry name" value="TOPAZ1"/>
</dbReference>
<keyword evidence="6" id="KW-0744">Spermatogenesis</keyword>
<comment type="function">
    <text evidence="1">Important for normal spermatogenesis and male fertility. Specifically required for progression to the post-meiotic stages of spermatocyte development. Seems to be necessary for normal expression levels of a number of testis-expressed gene transcripts, although its role in this process is unclear.</text>
</comment>
<evidence type="ECO:0000259" key="9">
    <source>
        <dbReference type="Pfam" id="PF14669"/>
    </source>
</evidence>
<evidence type="ECO:0000313" key="10">
    <source>
        <dbReference type="EMBL" id="GCB66016.1"/>
    </source>
</evidence>